<comment type="caution">
    <text evidence="6">The sequence shown here is derived from an EMBL/GenBank/DDBJ whole genome shotgun (WGS) entry which is preliminary data.</text>
</comment>
<keyword evidence="4" id="KW-0238">DNA-binding</keyword>
<dbReference type="SUPFAM" id="SSF48334">
    <property type="entry name" value="DNA repair protein MutS, domain III"/>
    <property type="match status" value="1"/>
</dbReference>
<organism evidence="6 7">
    <name type="scientific">Euplotes crassus</name>
    <dbReference type="NCBI Taxonomy" id="5936"/>
    <lineage>
        <taxon>Eukaryota</taxon>
        <taxon>Sar</taxon>
        <taxon>Alveolata</taxon>
        <taxon>Ciliophora</taxon>
        <taxon>Intramacronucleata</taxon>
        <taxon>Spirotrichea</taxon>
        <taxon>Hypotrichia</taxon>
        <taxon>Euplotida</taxon>
        <taxon>Euplotidae</taxon>
        <taxon>Moneuplotes</taxon>
    </lineage>
</organism>
<dbReference type="EMBL" id="CAMPGE010019330">
    <property type="protein sequence ID" value="CAI2377673.1"/>
    <property type="molecule type" value="Genomic_DNA"/>
</dbReference>
<dbReference type="Pfam" id="PF05190">
    <property type="entry name" value="MutS_IV"/>
    <property type="match status" value="1"/>
</dbReference>
<evidence type="ECO:0000256" key="4">
    <source>
        <dbReference type="ARBA" id="ARBA00023125"/>
    </source>
</evidence>
<dbReference type="Gene3D" id="1.10.1420.10">
    <property type="match status" value="2"/>
</dbReference>
<dbReference type="PIRSF" id="PIRSF037677">
    <property type="entry name" value="DNA_mis_repair_Msh6"/>
    <property type="match status" value="1"/>
</dbReference>
<dbReference type="InterPro" id="IPR036187">
    <property type="entry name" value="DNA_mismatch_repair_MutS_sf"/>
</dbReference>
<gene>
    <name evidence="6" type="ORF">ECRASSUSDP1_LOCUS19061</name>
</gene>
<sequence>MIKKSVEEENCHDPFLLSLGNAIGYLKSLQIIKTTLELSETVEYNHESPEGELVENMIIDSQALENLEVFEVESKHGKTTEGSLYSFLNRCATKFGSRLLKSWITAPLNEISKLQERHDAVEWLSTKPTLIGNWQKFLKPIPDLEKLLARVYKFSIENDSKAVYISNGSYSKMTDFHNLLLYFEEITKKLPKVFTTKKISSKRLFLLAKYKPMKIKSRIKSANPFDWDEDEEQKQEYEEGSLPDIRKWIQGFKEVITWKKIGKNLIPEPKKGISDDFDQANEAIELIRIELDELLEEIKKKLKFEKICYNSDSKMHRFQFELSNNNKKKMPKNFTVTSKTSKVVRYQSEELVDLNFKLEVEEDNLKKAFTPFLKKLLKKFYSKRKMWSDFLRCISEIDCLISLADVSINTKNMVKPIILESPRQEINIEQLRHPCVERSIKEFVPNDVRIGGDEPLVHLITGPNMGGKSTLLRQTCIAVILCQIGCFVPAEKCEMTLIDRIFTRIGANDRIMEHKSTFFVEMEETKTIIEQATPNSLVIIDELGRGTSTFDGYSIAHSVLSHQIRISKCATLFTTHYHMLIDTFKDNPKVQTMKMNCIIDSENGDVHFEYKFIKGYTDKSEGIFVAKMARIPSIILEKAQVRSEMFREQLKRLDISFKSNE</sequence>
<evidence type="ECO:0000256" key="3">
    <source>
        <dbReference type="ARBA" id="ARBA00022840"/>
    </source>
</evidence>
<dbReference type="GO" id="GO:0030983">
    <property type="term" value="F:mismatched DNA binding"/>
    <property type="evidence" value="ECO:0007669"/>
    <property type="project" value="InterPro"/>
</dbReference>
<keyword evidence="2" id="KW-0547">Nucleotide-binding</keyword>
<dbReference type="SMART" id="SM00533">
    <property type="entry name" value="MUTSd"/>
    <property type="match status" value="1"/>
</dbReference>
<dbReference type="Proteomes" id="UP001295684">
    <property type="component" value="Unassembled WGS sequence"/>
</dbReference>
<dbReference type="Pfam" id="PF05192">
    <property type="entry name" value="MutS_III"/>
    <property type="match status" value="1"/>
</dbReference>
<dbReference type="GO" id="GO:0032301">
    <property type="term" value="C:MutSalpha complex"/>
    <property type="evidence" value="ECO:0007669"/>
    <property type="project" value="TreeGrafter"/>
</dbReference>
<dbReference type="PROSITE" id="PS00486">
    <property type="entry name" value="DNA_MISMATCH_REPAIR_2"/>
    <property type="match status" value="1"/>
</dbReference>
<reference evidence="6" key="1">
    <citation type="submission" date="2023-07" db="EMBL/GenBank/DDBJ databases">
        <authorList>
            <consortium name="AG Swart"/>
            <person name="Singh M."/>
            <person name="Singh A."/>
            <person name="Seah K."/>
            <person name="Emmerich C."/>
        </authorList>
    </citation>
    <scope>NUCLEOTIDE SEQUENCE</scope>
    <source>
        <strain evidence="6">DP1</strain>
    </source>
</reference>
<dbReference type="Gene3D" id="3.40.50.300">
    <property type="entry name" value="P-loop containing nucleotide triphosphate hydrolases"/>
    <property type="match status" value="1"/>
</dbReference>
<evidence type="ECO:0000256" key="2">
    <source>
        <dbReference type="ARBA" id="ARBA00022741"/>
    </source>
</evidence>
<dbReference type="Pfam" id="PF00488">
    <property type="entry name" value="MutS_V"/>
    <property type="match status" value="1"/>
</dbReference>
<keyword evidence="7" id="KW-1185">Reference proteome</keyword>
<dbReference type="InterPro" id="IPR007861">
    <property type="entry name" value="DNA_mismatch_repair_MutS_clamp"/>
</dbReference>
<dbReference type="InterPro" id="IPR017261">
    <property type="entry name" value="DNA_mismatch_repair_MutS/MSH"/>
</dbReference>
<dbReference type="GO" id="GO:0140664">
    <property type="term" value="F:ATP-dependent DNA damage sensor activity"/>
    <property type="evidence" value="ECO:0007669"/>
    <property type="project" value="InterPro"/>
</dbReference>
<dbReference type="SUPFAM" id="SSF52540">
    <property type="entry name" value="P-loop containing nucleoside triphosphate hydrolases"/>
    <property type="match status" value="1"/>
</dbReference>
<dbReference type="InterPro" id="IPR000432">
    <property type="entry name" value="DNA_mismatch_repair_MutS_C"/>
</dbReference>
<accession>A0AAD1XRS0</accession>
<dbReference type="PANTHER" id="PTHR11361">
    <property type="entry name" value="DNA MISMATCH REPAIR PROTEIN MUTS FAMILY MEMBER"/>
    <property type="match status" value="1"/>
</dbReference>
<dbReference type="GO" id="GO:0006298">
    <property type="term" value="P:mismatch repair"/>
    <property type="evidence" value="ECO:0007669"/>
    <property type="project" value="InterPro"/>
</dbReference>
<evidence type="ECO:0000256" key="1">
    <source>
        <dbReference type="ARBA" id="ARBA00006271"/>
    </source>
</evidence>
<evidence type="ECO:0000313" key="6">
    <source>
        <dbReference type="EMBL" id="CAI2377673.1"/>
    </source>
</evidence>
<protein>
    <recommendedName>
        <fullName evidence="5">DNA mismatch repair proteins mutS family domain-containing protein</fullName>
    </recommendedName>
</protein>
<dbReference type="PANTHER" id="PTHR11361:SF148">
    <property type="entry name" value="DNA MISMATCH REPAIR PROTEIN MSH6"/>
    <property type="match status" value="1"/>
</dbReference>
<name>A0AAD1XRS0_EUPCR</name>
<evidence type="ECO:0000313" key="7">
    <source>
        <dbReference type="Proteomes" id="UP001295684"/>
    </source>
</evidence>
<keyword evidence="3" id="KW-0067">ATP-binding</keyword>
<evidence type="ECO:0000259" key="5">
    <source>
        <dbReference type="PROSITE" id="PS00486"/>
    </source>
</evidence>
<dbReference type="SMART" id="SM00534">
    <property type="entry name" value="MUTSac"/>
    <property type="match status" value="1"/>
</dbReference>
<proteinExistence type="inferred from homology"/>
<dbReference type="GO" id="GO:0005524">
    <property type="term" value="F:ATP binding"/>
    <property type="evidence" value="ECO:0007669"/>
    <property type="project" value="UniProtKB-KW"/>
</dbReference>
<dbReference type="InterPro" id="IPR027417">
    <property type="entry name" value="P-loop_NTPase"/>
</dbReference>
<comment type="similarity">
    <text evidence="1">Belongs to the DNA mismatch repair MutS family.</text>
</comment>
<dbReference type="InterPro" id="IPR045076">
    <property type="entry name" value="MutS"/>
</dbReference>
<dbReference type="InterPro" id="IPR007696">
    <property type="entry name" value="DNA_mismatch_repair_MutS_core"/>
</dbReference>
<dbReference type="AlphaFoldDB" id="A0AAD1XRS0"/>
<feature type="domain" description="DNA mismatch repair proteins mutS family" evidence="5">
    <location>
        <begin position="536"/>
        <end position="552"/>
    </location>
</feature>